<accession>A0A9D1G146</accession>
<organism evidence="2 3">
    <name type="scientific">Candidatus Alectryocaccomicrobium excrementavium</name>
    <dbReference type="NCBI Taxonomy" id="2840668"/>
    <lineage>
        <taxon>Bacteria</taxon>
        <taxon>Bacillati</taxon>
        <taxon>Bacillota</taxon>
        <taxon>Clostridia</taxon>
        <taxon>Candidatus Alectryocaccomicrobium</taxon>
    </lineage>
</organism>
<feature type="transmembrane region" description="Helical" evidence="1">
    <location>
        <begin position="106"/>
        <end position="129"/>
    </location>
</feature>
<name>A0A9D1G146_9FIRM</name>
<keyword evidence="1" id="KW-0812">Transmembrane</keyword>
<keyword evidence="1" id="KW-1133">Transmembrane helix</keyword>
<dbReference type="AlphaFoldDB" id="A0A9D1G146"/>
<feature type="transmembrane region" description="Helical" evidence="1">
    <location>
        <begin position="206"/>
        <end position="229"/>
    </location>
</feature>
<reference evidence="2" key="1">
    <citation type="submission" date="2020-10" db="EMBL/GenBank/DDBJ databases">
        <authorList>
            <person name="Gilroy R."/>
        </authorList>
    </citation>
    <scope>NUCLEOTIDE SEQUENCE</scope>
    <source>
        <strain evidence="2">13766</strain>
    </source>
</reference>
<feature type="transmembrane region" description="Helical" evidence="1">
    <location>
        <begin position="62"/>
        <end position="85"/>
    </location>
</feature>
<feature type="transmembrane region" description="Helical" evidence="1">
    <location>
        <begin position="174"/>
        <end position="194"/>
    </location>
</feature>
<dbReference type="Proteomes" id="UP000824140">
    <property type="component" value="Unassembled WGS sequence"/>
</dbReference>
<dbReference type="EMBL" id="DVJN01000182">
    <property type="protein sequence ID" value="HIS93144.1"/>
    <property type="molecule type" value="Genomic_DNA"/>
</dbReference>
<comment type="caution">
    <text evidence="2">The sequence shown here is derived from an EMBL/GenBank/DDBJ whole genome shotgun (WGS) entry which is preliminary data.</text>
</comment>
<protein>
    <submittedName>
        <fullName evidence="2">Uncharacterized protein</fullName>
    </submittedName>
</protein>
<evidence type="ECO:0000256" key="1">
    <source>
        <dbReference type="SAM" id="Phobius"/>
    </source>
</evidence>
<feature type="transmembrane region" description="Helical" evidence="1">
    <location>
        <begin position="257"/>
        <end position="278"/>
    </location>
</feature>
<feature type="transmembrane region" description="Helical" evidence="1">
    <location>
        <begin position="24"/>
        <end position="42"/>
    </location>
</feature>
<evidence type="ECO:0000313" key="2">
    <source>
        <dbReference type="EMBL" id="HIS93144.1"/>
    </source>
</evidence>
<sequence length="292" mass="32554">MNRFRRIALCAMVNLRKWRTDGRIFLILLCVLVFSLWNLGGIRDFASDNFLPVTAWVFPHFWGNPSMLLLFGCMVVLLFCDAPFVDAQMAQWIVRMGRMDWLIGQILYIATASLLFTLWTFLSTILALLPSISFENAWGPVLYTIAMQSGVAVECNIVLSLSEAWLDAMAPSQAVAISLFMMWLVCMFMGMLLLASNIAINRRAGFVTGGFFAFLAYFTAYLGFVLFGAKVLWVSPVSWVSLYSLNWLGDAQTPNPYGAIAILIVAIMGFGALSAIVFNGRDLDIRQEGVLS</sequence>
<reference evidence="2" key="2">
    <citation type="journal article" date="2021" name="PeerJ">
        <title>Extensive microbial diversity within the chicken gut microbiome revealed by metagenomics and culture.</title>
        <authorList>
            <person name="Gilroy R."/>
            <person name="Ravi A."/>
            <person name="Getino M."/>
            <person name="Pursley I."/>
            <person name="Horton D.L."/>
            <person name="Alikhan N.F."/>
            <person name="Baker D."/>
            <person name="Gharbi K."/>
            <person name="Hall N."/>
            <person name="Watson M."/>
            <person name="Adriaenssens E.M."/>
            <person name="Foster-Nyarko E."/>
            <person name="Jarju S."/>
            <person name="Secka A."/>
            <person name="Antonio M."/>
            <person name="Oren A."/>
            <person name="Chaudhuri R.R."/>
            <person name="La Ragione R."/>
            <person name="Hildebrand F."/>
            <person name="Pallen M.J."/>
        </authorList>
    </citation>
    <scope>NUCLEOTIDE SEQUENCE</scope>
    <source>
        <strain evidence="2">13766</strain>
    </source>
</reference>
<evidence type="ECO:0000313" key="3">
    <source>
        <dbReference type="Proteomes" id="UP000824140"/>
    </source>
</evidence>
<keyword evidence="1" id="KW-0472">Membrane</keyword>
<proteinExistence type="predicted"/>
<gene>
    <name evidence="2" type="ORF">IAA84_09040</name>
</gene>